<feature type="domain" description="Poly-beta-hydroxybutyrate polymerase N-terminal" evidence="3">
    <location>
        <begin position="79"/>
        <end position="248"/>
    </location>
</feature>
<dbReference type="InterPro" id="IPR029058">
    <property type="entry name" value="AB_hydrolase_fold"/>
</dbReference>
<keyword evidence="1" id="KW-0808">Transferase</keyword>
<keyword evidence="2" id="KW-0012">Acyltransferase</keyword>
<dbReference type="PANTHER" id="PTHR36837">
    <property type="entry name" value="POLY(3-HYDROXYALKANOATE) POLYMERASE SUBUNIT PHAC"/>
    <property type="match status" value="1"/>
</dbReference>
<keyword evidence="5" id="KW-1185">Reference proteome</keyword>
<evidence type="ECO:0000256" key="1">
    <source>
        <dbReference type="ARBA" id="ARBA00022679"/>
    </source>
</evidence>
<name>A0ABS9Z440_9HYPH</name>
<dbReference type="Pfam" id="PF07167">
    <property type="entry name" value="PhaC_N"/>
    <property type="match status" value="1"/>
</dbReference>
<proteinExistence type="predicted"/>
<evidence type="ECO:0000256" key="2">
    <source>
        <dbReference type="ARBA" id="ARBA00023315"/>
    </source>
</evidence>
<evidence type="ECO:0000313" key="5">
    <source>
        <dbReference type="Proteomes" id="UP001139104"/>
    </source>
</evidence>
<comment type="caution">
    <text evidence="4">The sequence shown here is derived from an EMBL/GenBank/DDBJ whole genome shotgun (WGS) entry which is preliminary data.</text>
</comment>
<evidence type="ECO:0000259" key="3">
    <source>
        <dbReference type="Pfam" id="PF07167"/>
    </source>
</evidence>
<gene>
    <name evidence="4" type="ORF">K2U94_04075</name>
</gene>
<dbReference type="Proteomes" id="UP001139104">
    <property type="component" value="Unassembled WGS sequence"/>
</dbReference>
<dbReference type="InterPro" id="IPR010941">
    <property type="entry name" value="PhaC_N"/>
</dbReference>
<dbReference type="Gene3D" id="3.40.50.1820">
    <property type="entry name" value="alpha/beta hydrolase"/>
    <property type="match status" value="1"/>
</dbReference>
<accession>A0ABS9Z440</accession>
<reference evidence="4" key="1">
    <citation type="journal article" date="2022" name="ISME J.">
        <title>Identification of active gaseous-alkane degraders at natural gas seeps.</title>
        <authorList>
            <person name="Farhan Ul Haque M."/>
            <person name="Hernandez M."/>
            <person name="Crombie A.T."/>
            <person name="Murrell J.C."/>
        </authorList>
    </citation>
    <scope>NUCLEOTIDE SEQUENCE</scope>
    <source>
        <strain evidence="4">PC2</strain>
    </source>
</reference>
<sequence length="564" mass="61689">MTETKTPRNKSDETACETSPFAFDVPGGPLSPAALGPAVADVLSHAATAPGYAAEVAKAAARQSLYALEAGGRPQADKEDHRFADPAWGVAPFNFFASNFLLIEDWLNSAILSTPGVSPRHARLAAFAARQWLDAFSPSNLPWTNPEVLRATFKEGGLNFVRGYQHWLEDLRHEFDPKTAAAAEEFVVGRDVAATPGKVVLRNELIELIQYAPQTPQTRPEPLLIVPAWIMKYYILDLSPHNSLIRYLVGRGFTVFCISWRNPGPEMAETSFDDYRRLGVMAALDAVSAIGGAEKIHALGYCLGGTLLSVAAAAMARDGDDRLATLCLLAAQTDFTKAGELQIFVDETQLDQLDRIMARQGYLDASQMAGAFSMLRARDLIWSRMVKSYLLGEKAHTNDLMAWNADATRMPCRMHSTYLRALFLHNDLAEGRFEAGGKPVRLDDIHAPVFAVGTEGDHVAPWRSVYKIRRFVSGDVVFLLAAGGHNGGIVSEPGHRKRSYRLLDLGPRRSAPAPRDYLARASVHPGSWWPTFADWLDAHSGAFGPPPPMGAALCDAPGTYVHQR</sequence>
<dbReference type="GO" id="GO:0016787">
    <property type="term" value="F:hydrolase activity"/>
    <property type="evidence" value="ECO:0007669"/>
    <property type="project" value="UniProtKB-KW"/>
</dbReference>
<dbReference type="RefSeq" id="WP_243065984.1">
    <property type="nucleotide sequence ID" value="NZ_JAIVFK010000049.1"/>
</dbReference>
<dbReference type="InterPro" id="IPR051321">
    <property type="entry name" value="PHA/PHB_synthase"/>
</dbReference>
<organism evidence="4 5">
    <name type="scientific">Candidatus Rhodoblastus alkanivorans</name>
    <dbReference type="NCBI Taxonomy" id="2954117"/>
    <lineage>
        <taxon>Bacteria</taxon>
        <taxon>Pseudomonadati</taxon>
        <taxon>Pseudomonadota</taxon>
        <taxon>Alphaproteobacteria</taxon>
        <taxon>Hyphomicrobiales</taxon>
        <taxon>Rhodoblastaceae</taxon>
        <taxon>Rhodoblastus</taxon>
    </lineage>
</organism>
<evidence type="ECO:0000313" key="4">
    <source>
        <dbReference type="EMBL" id="MCI4681947.1"/>
    </source>
</evidence>
<protein>
    <submittedName>
        <fullName evidence="4">Alpha/beta fold hydrolase</fullName>
    </submittedName>
</protein>
<dbReference type="EMBL" id="JAIVFP010000001">
    <property type="protein sequence ID" value="MCI4681947.1"/>
    <property type="molecule type" value="Genomic_DNA"/>
</dbReference>
<dbReference type="PANTHER" id="PTHR36837:SF5">
    <property type="entry name" value="POLY-3-HYDROXYBUTYRATE SYNTHASE"/>
    <property type="match status" value="1"/>
</dbReference>
<keyword evidence="4" id="KW-0378">Hydrolase</keyword>
<dbReference type="SUPFAM" id="SSF53474">
    <property type="entry name" value="alpha/beta-Hydrolases"/>
    <property type="match status" value="1"/>
</dbReference>